<dbReference type="OrthoDB" id="10587042at2759"/>
<name>A2DYA2_TRIV3</name>
<dbReference type="RefSeq" id="XP_001326802.1">
    <property type="nucleotide sequence ID" value="XM_001326767.1"/>
</dbReference>
<dbReference type="VEuPathDB" id="TrichDB:TVAGG3_0281560"/>
<protein>
    <submittedName>
        <fullName evidence="2">Uncharacterized protein</fullName>
    </submittedName>
</protein>
<dbReference type="Proteomes" id="UP000001542">
    <property type="component" value="Unassembled WGS sequence"/>
</dbReference>
<keyword evidence="3" id="KW-1185">Reference proteome</keyword>
<keyword evidence="1" id="KW-0472">Membrane</keyword>
<dbReference type="KEGG" id="tva:75647898"/>
<feature type="transmembrane region" description="Helical" evidence="1">
    <location>
        <begin position="86"/>
        <end position="106"/>
    </location>
</feature>
<organism evidence="2 3">
    <name type="scientific">Trichomonas vaginalis (strain ATCC PRA-98 / G3)</name>
    <dbReference type="NCBI Taxonomy" id="412133"/>
    <lineage>
        <taxon>Eukaryota</taxon>
        <taxon>Metamonada</taxon>
        <taxon>Parabasalia</taxon>
        <taxon>Trichomonadida</taxon>
        <taxon>Trichomonadidae</taxon>
        <taxon>Trichomonas</taxon>
    </lineage>
</organism>
<evidence type="ECO:0000313" key="2">
    <source>
        <dbReference type="EMBL" id="EAY14579.1"/>
    </source>
</evidence>
<dbReference type="EMBL" id="DS113268">
    <property type="protein sequence ID" value="EAY14579.1"/>
    <property type="molecule type" value="Genomic_DNA"/>
</dbReference>
<accession>A2DYA2</accession>
<evidence type="ECO:0000313" key="3">
    <source>
        <dbReference type="Proteomes" id="UP000001542"/>
    </source>
</evidence>
<gene>
    <name evidence="2" type="ORF">TVAG_393060</name>
</gene>
<keyword evidence="1" id="KW-1133">Transmembrane helix</keyword>
<dbReference type="InParanoid" id="A2DYA2"/>
<dbReference type="AlphaFoldDB" id="A2DYA2"/>
<evidence type="ECO:0000256" key="1">
    <source>
        <dbReference type="SAM" id="Phobius"/>
    </source>
</evidence>
<sequence length="115" mass="13709">MNIVVFAATFDKEVWAYQFYSMWFPMILPVIDEVLLYRHHITRGDFSMIEKPKDIKWMNEEATIYSIRLLSSLEEEEIAANVKEDLFTSIFCFIIFFIAVTIRVLLSPFGYFFKQ</sequence>
<reference evidence="2" key="2">
    <citation type="journal article" date="2007" name="Science">
        <title>Draft genome sequence of the sexually transmitted pathogen Trichomonas vaginalis.</title>
        <authorList>
            <person name="Carlton J.M."/>
            <person name="Hirt R.P."/>
            <person name="Silva J.C."/>
            <person name="Delcher A.L."/>
            <person name="Schatz M."/>
            <person name="Zhao Q."/>
            <person name="Wortman J.R."/>
            <person name="Bidwell S.L."/>
            <person name="Alsmark U.C.M."/>
            <person name="Besteiro S."/>
            <person name="Sicheritz-Ponten T."/>
            <person name="Noel C.J."/>
            <person name="Dacks J.B."/>
            <person name="Foster P.G."/>
            <person name="Simillion C."/>
            <person name="Van de Peer Y."/>
            <person name="Miranda-Saavedra D."/>
            <person name="Barton G.J."/>
            <person name="Westrop G.D."/>
            <person name="Mueller S."/>
            <person name="Dessi D."/>
            <person name="Fiori P.L."/>
            <person name="Ren Q."/>
            <person name="Paulsen I."/>
            <person name="Zhang H."/>
            <person name="Bastida-Corcuera F.D."/>
            <person name="Simoes-Barbosa A."/>
            <person name="Brown M.T."/>
            <person name="Hayes R.D."/>
            <person name="Mukherjee M."/>
            <person name="Okumura C.Y."/>
            <person name="Schneider R."/>
            <person name="Smith A.J."/>
            <person name="Vanacova S."/>
            <person name="Villalvazo M."/>
            <person name="Haas B.J."/>
            <person name="Pertea M."/>
            <person name="Feldblyum T.V."/>
            <person name="Utterback T.R."/>
            <person name="Shu C.L."/>
            <person name="Osoegawa K."/>
            <person name="de Jong P.J."/>
            <person name="Hrdy I."/>
            <person name="Horvathova L."/>
            <person name="Zubacova Z."/>
            <person name="Dolezal P."/>
            <person name="Malik S.B."/>
            <person name="Logsdon J.M. Jr."/>
            <person name="Henze K."/>
            <person name="Gupta A."/>
            <person name="Wang C.C."/>
            <person name="Dunne R.L."/>
            <person name="Upcroft J.A."/>
            <person name="Upcroft P."/>
            <person name="White O."/>
            <person name="Salzberg S.L."/>
            <person name="Tang P."/>
            <person name="Chiu C.-H."/>
            <person name="Lee Y.-S."/>
            <person name="Embley T.M."/>
            <person name="Coombs G.H."/>
            <person name="Mottram J.C."/>
            <person name="Tachezy J."/>
            <person name="Fraser-Liggett C.M."/>
            <person name="Johnson P.J."/>
        </authorList>
    </citation>
    <scope>NUCLEOTIDE SEQUENCE [LARGE SCALE GENOMIC DNA]</scope>
    <source>
        <strain evidence="2">G3</strain>
    </source>
</reference>
<reference evidence="2" key="1">
    <citation type="submission" date="2006-10" db="EMBL/GenBank/DDBJ databases">
        <authorList>
            <person name="Amadeo P."/>
            <person name="Zhao Q."/>
            <person name="Wortman J."/>
            <person name="Fraser-Liggett C."/>
            <person name="Carlton J."/>
        </authorList>
    </citation>
    <scope>NUCLEOTIDE SEQUENCE</scope>
    <source>
        <strain evidence="2">G3</strain>
    </source>
</reference>
<dbReference type="VEuPathDB" id="TrichDB:TVAG_393060"/>
<proteinExistence type="predicted"/>
<keyword evidence="1" id="KW-0812">Transmembrane</keyword>